<evidence type="ECO:0000313" key="4">
    <source>
        <dbReference type="Proteomes" id="UP000694388"/>
    </source>
</evidence>
<evidence type="ECO:0000259" key="2">
    <source>
        <dbReference type="Pfam" id="PF24237"/>
    </source>
</evidence>
<dbReference type="GO" id="GO:0031011">
    <property type="term" value="C:Ino80 complex"/>
    <property type="evidence" value="ECO:0007669"/>
    <property type="project" value="InterPro"/>
</dbReference>
<dbReference type="AlphaFoldDB" id="A0A8C4N3R6"/>
<feature type="domain" description="INO80 complex subunit E N-terminal" evidence="2">
    <location>
        <begin position="8"/>
        <end position="55"/>
    </location>
</feature>
<protein>
    <submittedName>
        <fullName evidence="3">INO80 complex subunit E</fullName>
    </submittedName>
</protein>
<name>A0A8C4N3R6_EPTBU</name>
<feature type="region of interest" description="Disordered" evidence="1">
    <location>
        <begin position="210"/>
        <end position="233"/>
    </location>
</feature>
<feature type="compositionally biased region" description="Polar residues" evidence="1">
    <location>
        <begin position="101"/>
        <end position="117"/>
    </location>
</feature>
<dbReference type="InterPro" id="IPR026678">
    <property type="entry name" value="INO80E"/>
</dbReference>
<accession>A0A8C4N3R6</accession>
<sequence>MNGQQEVDYRKKYKNLKRKLRLVIYEQECFQDELRKAQRKLLKVSRDKSFLLDRLLQYENMDDTSTDSEATLSSDGDTEIQKLLDFPPAKKRRASSVGPMGSSSRPQISPSTPNQVRTPPHFLHSIPSPPLPECSPPLVGKGAQSSPTPNPTGYSQATRQPRSRHNRSPRGKRAQADKLSLSPPDSLSSFCSGKLPPGQLTSLATLVFSDTGGEASDEGGPEGEDALIIDIPE</sequence>
<evidence type="ECO:0000313" key="3">
    <source>
        <dbReference type="Ensembl" id="ENSEBUP00000000442.1"/>
    </source>
</evidence>
<reference evidence="3" key="1">
    <citation type="submission" date="2025-08" db="UniProtKB">
        <authorList>
            <consortium name="Ensembl"/>
        </authorList>
    </citation>
    <scope>IDENTIFICATION</scope>
</reference>
<organism evidence="3 4">
    <name type="scientific">Eptatretus burgeri</name>
    <name type="common">Inshore hagfish</name>
    <dbReference type="NCBI Taxonomy" id="7764"/>
    <lineage>
        <taxon>Eukaryota</taxon>
        <taxon>Metazoa</taxon>
        <taxon>Chordata</taxon>
        <taxon>Craniata</taxon>
        <taxon>Vertebrata</taxon>
        <taxon>Cyclostomata</taxon>
        <taxon>Myxini</taxon>
        <taxon>Myxiniformes</taxon>
        <taxon>Myxinidae</taxon>
        <taxon>Eptatretinae</taxon>
        <taxon>Eptatretus</taxon>
    </lineage>
</organism>
<dbReference type="GeneTree" id="ENSGT00390000011918"/>
<feature type="region of interest" description="Disordered" evidence="1">
    <location>
        <begin position="63"/>
        <end position="193"/>
    </location>
</feature>
<reference evidence="3" key="2">
    <citation type="submission" date="2025-09" db="UniProtKB">
        <authorList>
            <consortium name="Ensembl"/>
        </authorList>
    </citation>
    <scope>IDENTIFICATION</scope>
</reference>
<keyword evidence="4" id="KW-1185">Reference proteome</keyword>
<dbReference type="Ensembl" id="ENSEBUT00000000739.1">
    <property type="protein sequence ID" value="ENSEBUP00000000442.1"/>
    <property type="gene ID" value="ENSEBUG00000000598.1"/>
</dbReference>
<dbReference type="Pfam" id="PF24237">
    <property type="entry name" value="INO80E"/>
    <property type="match status" value="1"/>
</dbReference>
<feature type="compositionally biased region" description="Acidic residues" evidence="1">
    <location>
        <begin position="215"/>
        <end position="233"/>
    </location>
</feature>
<proteinExistence type="predicted"/>
<feature type="compositionally biased region" description="Low complexity" evidence="1">
    <location>
        <begin position="179"/>
        <end position="189"/>
    </location>
</feature>
<dbReference type="GO" id="GO:0006338">
    <property type="term" value="P:chromatin remodeling"/>
    <property type="evidence" value="ECO:0007669"/>
    <property type="project" value="InterPro"/>
</dbReference>
<feature type="compositionally biased region" description="Polar residues" evidence="1">
    <location>
        <begin position="143"/>
        <end position="160"/>
    </location>
</feature>
<evidence type="ECO:0000256" key="1">
    <source>
        <dbReference type="SAM" id="MobiDB-lite"/>
    </source>
</evidence>
<dbReference type="PANTHER" id="PTHR21812">
    <property type="entry name" value="INO80 COMPLEX SUBUNIT E"/>
    <property type="match status" value="1"/>
</dbReference>
<dbReference type="InterPro" id="IPR056515">
    <property type="entry name" value="INO80E_N"/>
</dbReference>
<feature type="compositionally biased region" description="Basic residues" evidence="1">
    <location>
        <begin position="161"/>
        <end position="173"/>
    </location>
</feature>
<dbReference type="PANTHER" id="PTHR21812:SF1">
    <property type="entry name" value="INO80 COMPLEX SUBUNIT E"/>
    <property type="match status" value="1"/>
</dbReference>
<dbReference type="Proteomes" id="UP000694388">
    <property type="component" value="Unplaced"/>
</dbReference>